<dbReference type="InParanoid" id="G8Y217"/>
<dbReference type="SMART" id="SM00753">
    <property type="entry name" value="PAM"/>
    <property type="match status" value="1"/>
</dbReference>
<dbReference type="PANTHER" id="PTHR12732">
    <property type="entry name" value="UNCHARACTERIZED PROTEASOME COMPONENT REGION PCI-CONTAINING"/>
    <property type="match status" value="1"/>
</dbReference>
<dbReference type="GO" id="GO:0016973">
    <property type="term" value="P:poly(A)+ mRNA export from nucleus"/>
    <property type="evidence" value="ECO:0007669"/>
    <property type="project" value="TreeGrafter"/>
</dbReference>
<accession>G8Y217</accession>
<dbReference type="FunCoup" id="G8Y217">
    <property type="interactions" value="188"/>
</dbReference>
<dbReference type="STRING" id="559304.G8Y217"/>
<evidence type="ECO:0000259" key="1">
    <source>
        <dbReference type="Pfam" id="PF01399"/>
    </source>
</evidence>
<dbReference type="AlphaFoldDB" id="G8Y217"/>
<dbReference type="HOGENOM" id="CLU_048936_0_0_1"/>
<gene>
    <name evidence="2" type="primary">Piso0_005387</name>
    <name evidence="2" type="ORF">GNLVRS01_PISO0N14027g</name>
</gene>
<evidence type="ECO:0000313" key="3">
    <source>
        <dbReference type="Proteomes" id="UP000005222"/>
    </source>
</evidence>
<dbReference type="GO" id="GO:0006368">
    <property type="term" value="P:transcription elongation by RNA polymerase II"/>
    <property type="evidence" value="ECO:0007669"/>
    <property type="project" value="TreeGrafter"/>
</dbReference>
<dbReference type="GO" id="GO:0070390">
    <property type="term" value="C:transcription export complex 2"/>
    <property type="evidence" value="ECO:0007669"/>
    <property type="project" value="TreeGrafter"/>
</dbReference>
<proteinExistence type="predicted"/>
<evidence type="ECO:0000313" key="2">
    <source>
        <dbReference type="EMBL" id="CCE86870.1"/>
    </source>
</evidence>
<dbReference type="PANTHER" id="PTHR12732:SF8">
    <property type="entry name" value="NUCLEAR MRNA EXPORT PROTEIN THP1"/>
    <property type="match status" value="1"/>
</dbReference>
<name>G8Y217_PICSO</name>
<keyword evidence="3" id="KW-1185">Reference proteome</keyword>
<dbReference type="GO" id="GO:0003690">
    <property type="term" value="F:double-stranded DNA binding"/>
    <property type="evidence" value="ECO:0007669"/>
    <property type="project" value="InterPro"/>
</dbReference>
<dbReference type="OMA" id="PQLCSNI"/>
<dbReference type="InterPro" id="IPR045114">
    <property type="entry name" value="Csn12-like"/>
</dbReference>
<dbReference type="Pfam" id="PF01399">
    <property type="entry name" value="PCI"/>
    <property type="match status" value="1"/>
</dbReference>
<reference evidence="2 3" key="1">
    <citation type="journal article" date="2012" name="G3 (Bethesda)">
        <title>Pichia sorbitophila, an interspecies yeast hybrid reveals early steps of genome resolution following polyploidization.</title>
        <authorList>
            <person name="Leh Louis V."/>
            <person name="Despons L."/>
            <person name="Friedrich A."/>
            <person name="Martin T."/>
            <person name="Durrens P."/>
            <person name="Casaregola S."/>
            <person name="Neuveglise C."/>
            <person name="Fairhead C."/>
            <person name="Marck C."/>
            <person name="Cruz J.A."/>
            <person name="Straub M.L."/>
            <person name="Kugler V."/>
            <person name="Sacerdot C."/>
            <person name="Uzunov Z."/>
            <person name="Thierry A."/>
            <person name="Weiss S."/>
            <person name="Bleykasten C."/>
            <person name="De Montigny J."/>
            <person name="Jacques N."/>
            <person name="Jung P."/>
            <person name="Lemaire M."/>
            <person name="Mallet S."/>
            <person name="Morel G."/>
            <person name="Richard G.F."/>
            <person name="Sarkar A."/>
            <person name="Savel G."/>
            <person name="Schacherer J."/>
            <person name="Seret M.L."/>
            <person name="Talla E."/>
            <person name="Samson G."/>
            <person name="Jubin C."/>
            <person name="Poulain J."/>
            <person name="Vacherie B."/>
            <person name="Barbe V."/>
            <person name="Pelletier E."/>
            <person name="Sherman D.J."/>
            <person name="Westhof E."/>
            <person name="Weissenbach J."/>
            <person name="Baret P.V."/>
            <person name="Wincker P."/>
            <person name="Gaillardin C."/>
            <person name="Dujon B."/>
            <person name="Souciet J.L."/>
        </authorList>
    </citation>
    <scope>NUCLEOTIDE SEQUENCE [LARGE SCALE GENOMIC DNA]</scope>
    <source>
        <strain evidence="3">ATCC MYA-4447 / BCRC 22081 / CBS 7064 / NBRC 10061 / NRRL Y-12695</strain>
    </source>
</reference>
<dbReference type="InterPro" id="IPR000717">
    <property type="entry name" value="PCI_dom"/>
</dbReference>
<sequence>MDLIDSFLIEVKNCTRLDEVDQVDQIVRIFDIDILSNRYIVSINNLEILNETKLKKKIEDKHFYDDEWLAFNEVVFSFIRLANLMNSWSMLESFDLYTDFLGDLAIAFNNANRGFLMAKLVRRTIGIVVPMSTKLDRHMYFKEECSKPRLTHLASVMLRIFNNIRSQMSGDVSDNSLRVSMKSSIIVYVGVRLCSTYFELSNPLLCRNVFSNMNNAKLKFSRYSMNEQLQYRYYLARFYLIKNQLIGAYQHFSWCLCNAPAVRNHRNITILLKYLIPISILLGKRPNFAFLAHHFYTGPDQLPPYFAAYKMIYHAVRQGNYRAFCQILSDNQTYQFLKSAGLLLVFESKAPIIILRNLLKSVWLLSESSSRLNYDSIAAALNISLPDHSTAAILSNSHQDTFIENILITMIDQNLLKGKIFPRLRSVSLAKSNVFPPVDHINFIRFGYGDEHTLNPIDSWLHT</sequence>
<protein>
    <submittedName>
        <fullName evidence="2">Piso0_005387 protein</fullName>
    </submittedName>
</protein>
<dbReference type="EMBL" id="FO082046">
    <property type="protein sequence ID" value="CCE86870.1"/>
    <property type="molecule type" value="Genomic_DNA"/>
</dbReference>
<dbReference type="GO" id="GO:0003723">
    <property type="term" value="F:RNA binding"/>
    <property type="evidence" value="ECO:0007669"/>
    <property type="project" value="InterPro"/>
</dbReference>
<feature type="domain" description="PCI" evidence="1">
    <location>
        <begin position="354"/>
        <end position="422"/>
    </location>
</feature>
<dbReference type="Proteomes" id="UP000005222">
    <property type="component" value="Chromosome N"/>
</dbReference>
<dbReference type="OrthoDB" id="5404651at2759"/>
<dbReference type="GO" id="GO:0000973">
    <property type="term" value="P:post-transcriptional tethering of RNA polymerase II gene DNA at nuclear periphery"/>
    <property type="evidence" value="ECO:0007669"/>
    <property type="project" value="TreeGrafter"/>
</dbReference>
<organism evidence="2 3">
    <name type="scientific">Pichia sorbitophila (strain ATCC MYA-4447 / BCRC 22081 / CBS 7064 / NBRC 10061 / NRRL Y-12695)</name>
    <name type="common">Hybrid yeast</name>
    <dbReference type="NCBI Taxonomy" id="559304"/>
    <lineage>
        <taxon>Eukaryota</taxon>
        <taxon>Fungi</taxon>
        <taxon>Dikarya</taxon>
        <taxon>Ascomycota</taxon>
        <taxon>Saccharomycotina</taxon>
        <taxon>Pichiomycetes</taxon>
        <taxon>Debaryomycetaceae</taxon>
        <taxon>Millerozyma</taxon>
    </lineage>
</organism>
<dbReference type="eggNOG" id="KOG2688">
    <property type="taxonomic scope" value="Eukaryota"/>
</dbReference>